<dbReference type="EMBL" id="ML213518">
    <property type="protein sequence ID" value="TFK48605.1"/>
    <property type="molecule type" value="Genomic_DNA"/>
</dbReference>
<evidence type="ECO:0000313" key="2">
    <source>
        <dbReference type="Proteomes" id="UP000305948"/>
    </source>
</evidence>
<proteinExistence type="predicted"/>
<protein>
    <submittedName>
        <fullName evidence="1">Uncharacterized protein</fullName>
    </submittedName>
</protein>
<accession>A0A5C3MUV6</accession>
<reference evidence="1 2" key="1">
    <citation type="journal article" date="2019" name="Nat. Ecol. Evol.">
        <title>Megaphylogeny resolves global patterns of mushroom evolution.</title>
        <authorList>
            <person name="Varga T."/>
            <person name="Krizsan K."/>
            <person name="Foldi C."/>
            <person name="Dima B."/>
            <person name="Sanchez-Garcia M."/>
            <person name="Sanchez-Ramirez S."/>
            <person name="Szollosi G.J."/>
            <person name="Szarkandi J.G."/>
            <person name="Papp V."/>
            <person name="Albert L."/>
            <person name="Andreopoulos W."/>
            <person name="Angelini C."/>
            <person name="Antonin V."/>
            <person name="Barry K.W."/>
            <person name="Bougher N.L."/>
            <person name="Buchanan P."/>
            <person name="Buyck B."/>
            <person name="Bense V."/>
            <person name="Catcheside P."/>
            <person name="Chovatia M."/>
            <person name="Cooper J."/>
            <person name="Damon W."/>
            <person name="Desjardin D."/>
            <person name="Finy P."/>
            <person name="Geml J."/>
            <person name="Haridas S."/>
            <person name="Hughes K."/>
            <person name="Justo A."/>
            <person name="Karasinski D."/>
            <person name="Kautmanova I."/>
            <person name="Kiss B."/>
            <person name="Kocsube S."/>
            <person name="Kotiranta H."/>
            <person name="LaButti K.M."/>
            <person name="Lechner B.E."/>
            <person name="Liimatainen K."/>
            <person name="Lipzen A."/>
            <person name="Lukacs Z."/>
            <person name="Mihaltcheva S."/>
            <person name="Morgado L.N."/>
            <person name="Niskanen T."/>
            <person name="Noordeloos M.E."/>
            <person name="Ohm R.A."/>
            <person name="Ortiz-Santana B."/>
            <person name="Ovrebo C."/>
            <person name="Racz N."/>
            <person name="Riley R."/>
            <person name="Savchenko A."/>
            <person name="Shiryaev A."/>
            <person name="Soop K."/>
            <person name="Spirin V."/>
            <person name="Szebenyi C."/>
            <person name="Tomsovsky M."/>
            <person name="Tulloss R.E."/>
            <person name="Uehling J."/>
            <person name="Grigoriev I.V."/>
            <person name="Vagvolgyi C."/>
            <person name="Papp T."/>
            <person name="Martin F.M."/>
            <person name="Miettinen O."/>
            <person name="Hibbett D.S."/>
            <person name="Nagy L.G."/>
        </authorList>
    </citation>
    <scope>NUCLEOTIDE SEQUENCE [LARGE SCALE GENOMIC DNA]</scope>
    <source>
        <strain evidence="1 2">OMC1185</strain>
    </source>
</reference>
<sequence length="152" mass="17483">MPQLSVSTHVSRSRLRSPLQMSGQHLRWSPHLGLAPGQVADYHPARYIDTRRTPCAKMKTSIRQDKRHACFSFLAHLHLRSKLEGVVDLAEAHVDPQAHRRVEWLPCRNDFVPLSFVSYLHLGAHIFEADASTRSRDATRRCRVPLTFTRVR</sequence>
<dbReference type="AlphaFoldDB" id="A0A5C3MUV6"/>
<keyword evidence="2" id="KW-1185">Reference proteome</keyword>
<dbReference type="Proteomes" id="UP000305948">
    <property type="component" value="Unassembled WGS sequence"/>
</dbReference>
<organism evidence="1 2">
    <name type="scientific">Heliocybe sulcata</name>
    <dbReference type="NCBI Taxonomy" id="5364"/>
    <lineage>
        <taxon>Eukaryota</taxon>
        <taxon>Fungi</taxon>
        <taxon>Dikarya</taxon>
        <taxon>Basidiomycota</taxon>
        <taxon>Agaricomycotina</taxon>
        <taxon>Agaricomycetes</taxon>
        <taxon>Gloeophyllales</taxon>
        <taxon>Gloeophyllaceae</taxon>
        <taxon>Heliocybe</taxon>
    </lineage>
</organism>
<evidence type="ECO:0000313" key="1">
    <source>
        <dbReference type="EMBL" id="TFK48605.1"/>
    </source>
</evidence>
<name>A0A5C3MUV6_9AGAM</name>
<gene>
    <name evidence="1" type="ORF">OE88DRAFT_481765</name>
</gene>